<feature type="transmembrane region" description="Helical" evidence="1">
    <location>
        <begin position="51"/>
        <end position="72"/>
    </location>
</feature>
<name>A0A8J7Y9R7_9EURY</name>
<keyword evidence="3" id="KW-1185">Reference proteome</keyword>
<dbReference type="AlphaFoldDB" id="A0A8J7Y9R7"/>
<dbReference type="Proteomes" id="UP000766550">
    <property type="component" value="Unassembled WGS sequence"/>
</dbReference>
<reference evidence="2 3" key="1">
    <citation type="submission" date="2021-06" db="EMBL/GenBank/DDBJ databases">
        <title>New haloarchaea isolates fom saline soil.</title>
        <authorList>
            <person name="Duran-Viseras A."/>
            <person name="Sanchez-Porro C.S."/>
            <person name="Ventosa A."/>
        </authorList>
    </citation>
    <scope>NUCLEOTIDE SEQUENCE [LARGE SCALE GENOMIC DNA]</scope>
    <source>
        <strain evidence="2 3">JCM 183640</strain>
    </source>
</reference>
<proteinExistence type="predicted"/>
<keyword evidence="1" id="KW-0472">Membrane</keyword>
<dbReference type="RefSeq" id="WP_174242486.1">
    <property type="nucleotide sequence ID" value="NZ_JAHQXF010000001.1"/>
</dbReference>
<protein>
    <submittedName>
        <fullName evidence="2">Uncharacterized protein</fullName>
    </submittedName>
</protein>
<evidence type="ECO:0000313" key="2">
    <source>
        <dbReference type="EMBL" id="MBV0923869.1"/>
    </source>
</evidence>
<keyword evidence="1" id="KW-0812">Transmembrane</keyword>
<dbReference type="OrthoDB" id="204166at2157"/>
<keyword evidence="1" id="KW-1133">Transmembrane helix</keyword>
<organism evidence="2 3">
    <name type="scientific">Haloarcula limicola</name>
    <dbReference type="NCBI Taxonomy" id="1429915"/>
    <lineage>
        <taxon>Archaea</taxon>
        <taxon>Methanobacteriati</taxon>
        <taxon>Methanobacteriota</taxon>
        <taxon>Stenosarchaea group</taxon>
        <taxon>Halobacteria</taxon>
        <taxon>Halobacteriales</taxon>
        <taxon>Haloarculaceae</taxon>
        <taxon>Haloarcula</taxon>
    </lineage>
</organism>
<comment type="caution">
    <text evidence="2">The sequence shown here is derived from an EMBL/GenBank/DDBJ whole genome shotgun (WGS) entry which is preliminary data.</text>
</comment>
<accession>A0A8J7Y9R7</accession>
<gene>
    <name evidence="2" type="ORF">KTS45_06600</name>
</gene>
<dbReference type="EMBL" id="JAHQXF010000001">
    <property type="protein sequence ID" value="MBV0923869.1"/>
    <property type="molecule type" value="Genomic_DNA"/>
</dbReference>
<sequence length="83" mass="9147">MSSNEESPEAMAEESMQNAGGLGEIVPEPLMPAWRQFERVQSFRERHGETYVTVLEVLTAIALAGGYAWWVYLYLLGGSGAPI</sequence>
<evidence type="ECO:0000313" key="3">
    <source>
        <dbReference type="Proteomes" id="UP000766550"/>
    </source>
</evidence>
<evidence type="ECO:0000256" key="1">
    <source>
        <dbReference type="SAM" id="Phobius"/>
    </source>
</evidence>